<keyword evidence="8" id="KW-1185">Reference proteome</keyword>
<dbReference type="AlphaFoldDB" id="A0A2S6HT29"/>
<evidence type="ECO:0000256" key="1">
    <source>
        <dbReference type="ARBA" id="ARBA00004651"/>
    </source>
</evidence>
<name>A0A2S6HT29_9FIRM</name>
<feature type="transmembrane region" description="Helical" evidence="6">
    <location>
        <begin position="218"/>
        <end position="235"/>
    </location>
</feature>
<keyword evidence="5 6" id="KW-0472">Membrane</keyword>
<dbReference type="InterPro" id="IPR011701">
    <property type="entry name" value="MFS"/>
</dbReference>
<comment type="subcellular location">
    <subcellularLocation>
        <location evidence="1">Cell membrane</location>
        <topology evidence="1">Multi-pass membrane protein</topology>
    </subcellularLocation>
</comment>
<sequence>MKSKINTDYKIFWLGQAVSQLGSSMTSLALTFWSYQQTNSAMAVSFMSFCNYLPYILVSIFWGAFIDRSSKKKILIISDTIAAVCTISILFSLFRGSLALTQIYVVNAVIGFMNAFQSPAAAVVTGQLITDGNYEKASGLNSFSSNLIMVTAPVLSGTLVGFFGVRLVLALDLLTFTFCMITLFLVKPRENPGRSKAHHTHAGRKNREHIEFLKKEPGILYLMLSLALINFFSRLTYENILNPMILARSGGNAGVFGLVNSMMGAGGIIGGIIVASGKKTKSPYKMIYLSAGISFLLGDFTMGAGRNVFAWSAAGIFASLPIPFIMAGQNALLYRTVPENIQGRIFAIRNGIQYSTVPIGLLLGGYLADYVFEPFMASDYTAAVFLQNIVGKGAGSGMAVMFLCTGLLGALSSVLGYKNRSVRNLTSST</sequence>
<dbReference type="PANTHER" id="PTHR23513">
    <property type="entry name" value="INTEGRAL MEMBRANE EFFLUX PROTEIN-RELATED"/>
    <property type="match status" value="1"/>
</dbReference>
<feature type="transmembrane region" description="Helical" evidence="6">
    <location>
        <begin position="255"/>
        <end position="275"/>
    </location>
</feature>
<dbReference type="GO" id="GO:0005886">
    <property type="term" value="C:plasma membrane"/>
    <property type="evidence" value="ECO:0007669"/>
    <property type="project" value="UniProtKB-SubCell"/>
</dbReference>
<reference evidence="7 8" key="1">
    <citation type="submission" date="2018-02" db="EMBL/GenBank/DDBJ databases">
        <title>Genomic Encyclopedia of Archaeal and Bacterial Type Strains, Phase II (KMG-II): from individual species to whole genera.</title>
        <authorList>
            <person name="Goeker M."/>
        </authorList>
    </citation>
    <scope>NUCLEOTIDE SEQUENCE [LARGE SCALE GENOMIC DNA]</scope>
    <source>
        <strain evidence="7 8">DSM 3808</strain>
    </source>
</reference>
<dbReference type="EMBL" id="PTJA01000005">
    <property type="protein sequence ID" value="PPK80810.1"/>
    <property type="molecule type" value="Genomic_DNA"/>
</dbReference>
<evidence type="ECO:0000256" key="4">
    <source>
        <dbReference type="ARBA" id="ARBA00022989"/>
    </source>
</evidence>
<feature type="transmembrane region" description="Helical" evidence="6">
    <location>
        <begin position="41"/>
        <end position="62"/>
    </location>
</feature>
<evidence type="ECO:0000256" key="6">
    <source>
        <dbReference type="SAM" id="Phobius"/>
    </source>
</evidence>
<feature type="transmembrane region" description="Helical" evidence="6">
    <location>
        <begin position="287"/>
        <end position="305"/>
    </location>
</feature>
<keyword evidence="4 6" id="KW-1133">Transmembrane helix</keyword>
<keyword evidence="2" id="KW-1003">Cell membrane</keyword>
<evidence type="ECO:0000256" key="5">
    <source>
        <dbReference type="ARBA" id="ARBA00023136"/>
    </source>
</evidence>
<dbReference type="InterPro" id="IPR036259">
    <property type="entry name" value="MFS_trans_sf"/>
</dbReference>
<dbReference type="RefSeq" id="WP_104436808.1">
    <property type="nucleotide sequence ID" value="NZ_PTJA01000005.1"/>
</dbReference>
<feature type="transmembrane region" description="Helical" evidence="6">
    <location>
        <begin position="311"/>
        <end position="334"/>
    </location>
</feature>
<dbReference type="Proteomes" id="UP000237749">
    <property type="component" value="Unassembled WGS sequence"/>
</dbReference>
<gene>
    <name evidence="7" type="ORF">BXY41_10525</name>
</gene>
<comment type="caution">
    <text evidence="7">The sequence shown here is derived from an EMBL/GenBank/DDBJ whole genome shotgun (WGS) entry which is preliminary data.</text>
</comment>
<accession>A0A2S6HT29</accession>
<keyword evidence="3 6" id="KW-0812">Transmembrane</keyword>
<feature type="transmembrane region" description="Helical" evidence="6">
    <location>
        <begin position="398"/>
        <end position="417"/>
    </location>
</feature>
<dbReference type="Pfam" id="PF07690">
    <property type="entry name" value="MFS_1"/>
    <property type="match status" value="1"/>
</dbReference>
<dbReference type="SUPFAM" id="SSF103473">
    <property type="entry name" value="MFS general substrate transporter"/>
    <property type="match status" value="1"/>
</dbReference>
<feature type="transmembrane region" description="Helical" evidence="6">
    <location>
        <begin position="163"/>
        <end position="186"/>
    </location>
</feature>
<feature type="transmembrane region" description="Helical" evidence="6">
    <location>
        <begin position="346"/>
        <end position="368"/>
    </location>
</feature>
<evidence type="ECO:0000313" key="7">
    <source>
        <dbReference type="EMBL" id="PPK80810.1"/>
    </source>
</evidence>
<proteinExistence type="predicted"/>
<dbReference type="GO" id="GO:0022857">
    <property type="term" value="F:transmembrane transporter activity"/>
    <property type="evidence" value="ECO:0007669"/>
    <property type="project" value="InterPro"/>
</dbReference>
<dbReference type="CDD" id="cd06173">
    <property type="entry name" value="MFS_MefA_like"/>
    <property type="match status" value="1"/>
</dbReference>
<feature type="transmembrane region" description="Helical" evidence="6">
    <location>
        <begin position="74"/>
        <end position="94"/>
    </location>
</feature>
<evidence type="ECO:0000256" key="3">
    <source>
        <dbReference type="ARBA" id="ARBA00022692"/>
    </source>
</evidence>
<organism evidence="7 8">
    <name type="scientific">Lacrimispora xylanisolvens</name>
    <dbReference type="NCBI Taxonomy" id="384636"/>
    <lineage>
        <taxon>Bacteria</taxon>
        <taxon>Bacillati</taxon>
        <taxon>Bacillota</taxon>
        <taxon>Clostridia</taxon>
        <taxon>Lachnospirales</taxon>
        <taxon>Lachnospiraceae</taxon>
        <taxon>Lacrimispora</taxon>
    </lineage>
</organism>
<dbReference type="Gene3D" id="1.20.1250.20">
    <property type="entry name" value="MFS general substrate transporter like domains"/>
    <property type="match status" value="1"/>
</dbReference>
<protein>
    <submittedName>
        <fullName evidence="7">Putative MFS family arabinose efflux permease</fullName>
    </submittedName>
</protein>
<evidence type="ECO:0000256" key="2">
    <source>
        <dbReference type="ARBA" id="ARBA00022475"/>
    </source>
</evidence>
<evidence type="ECO:0000313" key="8">
    <source>
        <dbReference type="Proteomes" id="UP000237749"/>
    </source>
</evidence>
<dbReference type="OrthoDB" id="9775268at2"/>
<dbReference type="PANTHER" id="PTHR23513:SF11">
    <property type="entry name" value="STAPHYLOFERRIN A TRANSPORTER"/>
    <property type="match status" value="1"/>
</dbReference>